<evidence type="ECO:0000256" key="1">
    <source>
        <dbReference type="SAM" id="Phobius"/>
    </source>
</evidence>
<accession>A0A9W7E302</accession>
<reference evidence="2" key="1">
    <citation type="submission" date="2022-07" db="EMBL/GenBank/DDBJ databases">
        <title>Genome analysis of Parmales, a sister group of diatoms, reveals the evolutionary specialization of diatoms from phago-mixotrophs to photoautotrophs.</title>
        <authorList>
            <person name="Ban H."/>
            <person name="Sato S."/>
            <person name="Yoshikawa S."/>
            <person name="Kazumasa Y."/>
            <person name="Nakamura Y."/>
            <person name="Ichinomiya M."/>
            <person name="Saitoh K."/>
            <person name="Sato N."/>
            <person name="Blanc-Mathieu R."/>
            <person name="Endo H."/>
            <person name="Kuwata A."/>
            <person name="Ogata H."/>
        </authorList>
    </citation>
    <scope>NUCLEOTIDE SEQUENCE</scope>
</reference>
<dbReference type="EMBL" id="BRXZ01002608">
    <property type="protein sequence ID" value="GMH66199.1"/>
    <property type="molecule type" value="Genomic_DNA"/>
</dbReference>
<evidence type="ECO:0000313" key="3">
    <source>
        <dbReference type="Proteomes" id="UP001165082"/>
    </source>
</evidence>
<keyword evidence="1" id="KW-0812">Transmembrane</keyword>
<dbReference type="AlphaFoldDB" id="A0A9W7E302"/>
<sequence length="167" mass="18890">MAPPYQSSSRRLDSFTLHYYLDSNYSSLSDSTWSFTVMMLSSASMGLPYLFSDLNPPLAIVLFFVTMLVSWYCGRILLMLADTRRTFYFDKLVREAFGAWPSWVVLLLTCTFSVLGVALNLRQTSVVILFLLPEDWVSNNILRGIGIEEVRKVGGGRGEGCAFDRNK</sequence>
<keyword evidence="1" id="KW-1133">Transmembrane helix</keyword>
<gene>
    <name evidence="2" type="ORF">TrRE_jg11348</name>
</gene>
<proteinExistence type="predicted"/>
<feature type="transmembrane region" description="Helical" evidence="1">
    <location>
        <begin position="58"/>
        <end position="80"/>
    </location>
</feature>
<keyword evidence="3" id="KW-1185">Reference proteome</keyword>
<evidence type="ECO:0000313" key="2">
    <source>
        <dbReference type="EMBL" id="GMH66199.1"/>
    </source>
</evidence>
<keyword evidence="1" id="KW-0472">Membrane</keyword>
<protein>
    <submittedName>
        <fullName evidence="2">Uncharacterized protein</fullName>
    </submittedName>
</protein>
<feature type="transmembrane region" description="Helical" evidence="1">
    <location>
        <begin position="100"/>
        <end position="121"/>
    </location>
</feature>
<feature type="transmembrane region" description="Helical" evidence="1">
    <location>
        <begin position="32"/>
        <end position="51"/>
    </location>
</feature>
<comment type="caution">
    <text evidence="2">The sequence shown here is derived from an EMBL/GenBank/DDBJ whole genome shotgun (WGS) entry which is preliminary data.</text>
</comment>
<organism evidence="2 3">
    <name type="scientific">Triparma retinervis</name>
    <dbReference type="NCBI Taxonomy" id="2557542"/>
    <lineage>
        <taxon>Eukaryota</taxon>
        <taxon>Sar</taxon>
        <taxon>Stramenopiles</taxon>
        <taxon>Ochrophyta</taxon>
        <taxon>Bolidophyceae</taxon>
        <taxon>Parmales</taxon>
        <taxon>Triparmaceae</taxon>
        <taxon>Triparma</taxon>
    </lineage>
</organism>
<dbReference type="Proteomes" id="UP001165082">
    <property type="component" value="Unassembled WGS sequence"/>
</dbReference>
<name>A0A9W7E302_9STRA</name>